<organism evidence="2 3">
    <name type="scientific">Cyclospora cayetanensis</name>
    <dbReference type="NCBI Taxonomy" id="88456"/>
    <lineage>
        <taxon>Eukaryota</taxon>
        <taxon>Sar</taxon>
        <taxon>Alveolata</taxon>
        <taxon>Apicomplexa</taxon>
        <taxon>Conoidasida</taxon>
        <taxon>Coccidia</taxon>
        <taxon>Eucoccidiorida</taxon>
        <taxon>Eimeriorina</taxon>
        <taxon>Eimeriidae</taxon>
        <taxon>Cyclospora</taxon>
    </lineage>
</organism>
<dbReference type="GeneID" id="113146737"/>
<feature type="region of interest" description="Disordered" evidence="1">
    <location>
        <begin position="247"/>
        <end position="267"/>
    </location>
</feature>
<reference evidence="3" key="1">
    <citation type="submission" date="2025-08" db="UniProtKB">
        <authorList>
            <consortium name="RefSeq"/>
        </authorList>
    </citation>
    <scope>IDENTIFICATION</scope>
</reference>
<keyword evidence="2" id="KW-1185">Reference proteome</keyword>
<name>A0A6P6RSG1_9EIME</name>
<evidence type="ECO:0000313" key="2">
    <source>
        <dbReference type="Proteomes" id="UP000515125"/>
    </source>
</evidence>
<evidence type="ECO:0000256" key="1">
    <source>
        <dbReference type="SAM" id="MobiDB-lite"/>
    </source>
</evidence>
<dbReference type="RefSeq" id="XP_026190748.1">
    <property type="nucleotide sequence ID" value="XM_026334963.1"/>
</dbReference>
<dbReference type="PANTHER" id="PTHR43016">
    <property type="entry name" value="PRESEQUENCE PROTEASE"/>
    <property type="match status" value="1"/>
</dbReference>
<dbReference type="Proteomes" id="UP000515125">
    <property type="component" value="Unplaced"/>
</dbReference>
<dbReference type="GO" id="GO:0046872">
    <property type="term" value="F:metal ion binding"/>
    <property type="evidence" value="ECO:0007669"/>
    <property type="project" value="InterPro"/>
</dbReference>
<dbReference type="GO" id="GO:0016485">
    <property type="term" value="P:protein processing"/>
    <property type="evidence" value="ECO:0007669"/>
    <property type="project" value="TreeGrafter"/>
</dbReference>
<dbReference type="PANTHER" id="PTHR43016:SF13">
    <property type="entry name" value="PRESEQUENCE PROTEASE, MITOCHONDRIAL"/>
    <property type="match status" value="1"/>
</dbReference>
<protein>
    <submittedName>
        <fullName evidence="3">Presequence protease 1, chloroplastic/mitochondrial-like</fullName>
    </submittedName>
</protein>
<accession>A0A6P6RSG1</accession>
<dbReference type="OrthoDB" id="311076at2759"/>
<dbReference type="SUPFAM" id="SSF63411">
    <property type="entry name" value="LuxS/MPP-like metallohydrolase"/>
    <property type="match status" value="1"/>
</dbReference>
<dbReference type="InterPro" id="IPR011249">
    <property type="entry name" value="Metalloenz_LuxS/M16"/>
</dbReference>
<proteinExistence type="predicted"/>
<feature type="non-terminal residue" evidence="3">
    <location>
        <position position="335"/>
    </location>
</feature>
<dbReference type="AlphaFoldDB" id="A0A6P6RSG1"/>
<dbReference type="GO" id="GO:0004222">
    <property type="term" value="F:metalloendopeptidase activity"/>
    <property type="evidence" value="ECO:0007669"/>
    <property type="project" value="TreeGrafter"/>
</dbReference>
<sequence>MAIWPSFAMYVPGAVGPLGSLFNVFLCSIVLLASEWTSAETPTSDGQKQPMGTVLNGQNAVCNAELFSPEGPLFASDLVASGAEALQKAAVDSQPVHHPAFSVRSSRYVAEQHMQVAEYVHVSGLTVLSIETIASEREQTFSICVRTPVTDSYGTPHVLEHSVLQGSSRFPVHSVFSKLLRRGLSTYLNASTWPDRTCYELASLNNKDFYNLASVYIDAVFAPLVVQDPLILAQEGWRYELVPEGKGDSISQTATESNEEGAEKSQGIDCVQTPELCTLQYKGVVLSEMKGSAGVPDNDEWLHRVKALFPDMPTHSENFGGEPLAIPNLTFEHLK</sequence>
<evidence type="ECO:0000313" key="3">
    <source>
        <dbReference type="RefSeq" id="XP_026190748.1"/>
    </source>
</evidence>
<dbReference type="Gene3D" id="3.30.830.10">
    <property type="entry name" value="Metalloenzyme, LuxS/M16 peptidase-like"/>
    <property type="match status" value="1"/>
</dbReference>
<gene>
    <name evidence="3" type="primary">LOC113146737</name>
</gene>